<feature type="compositionally biased region" description="Basic and acidic residues" evidence="1">
    <location>
        <begin position="88"/>
        <end position="106"/>
    </location>
</feature>
<feature type="region of interest" description="Disordered" evidence="1">
    <location>
        <begin position="74"/>
        <end position="377"/>
    </location>
</feature>
<dbReference type="AlphaFoldDB" id="A0A2G5HMF0"/>
<evidence type="ECO:0000313" key="4">
    <source>
        <dbReference type="Proteomes" id="UP000230605"/>
    </source>
</evidence>
<dbReference type="EMBL" id="CP134187">
    <property type="protein sequence ID" value="WPB01859.1"/>
    <property type="molecule type" value="Genomic_DNA"/>
</dbReference>
<feature type="compositionally biased region" description="Polar residues" evidence="1">
    <location>
        <begin position="354"/>
        <end position="377"/>
    </location>
</feature>
<organism evidence="2 4">
    <name type="scientific">Cercospora beticola</name>
    <name type="common">Sugarbeet leaf spot fungus</name>
    <dbReference type="NCBI Taxonomy" id="122368"/>
    <lineage>
        <taxon>Eukaryota</taxon>
        <taxon>Fungi</taxon>
        <taxon>Dikarya</taxon>
        <taxon>Ascomycota</taxon>
        <taxon>Pezizomycotina</taxon>
        <taxon>Dothideomycetes</taxon>
        <taxon>Dothideomycetidae</taxon>
        <taxon>Mycosphaerellales</taxon>
        <taxon>Mycosphaerellaceae</taxon>
        <taxon>Cercospora</taxon>
    </lineage>
</organism>
<reference evidence="3 5" key="2">
    <citation type="submission" date="2023-09" db="EMBL/GenBank/DDBJ databases">
        <title>Complete-Gapless Cercospora beticola genome.</title>
        <authorList>
            <person name="Wyatt N.A."/>
            <person name="Spanner R.E."/>
            <person name="Bolton M.D."/>
        </authorList>
    </citation>
    <scope>NUCLEOTIDE SEQUENCE [LARGE SCALE GENOMIC DNA]</scope>
    <source>
        <strain evidence="3">Cb09-40</strain>
    </source>
</reference>
<name>A0A2G5HMF0_CERBT</name>
<feature type="compositionally biased region" description="Polar residues" evidence="1">
    <location>
        <begin position="137"/>
        <end position="155"/>
    </location>
</feature>
<evidence type="ECO:0000313" key="2">
    <source>
        <dbReference type="EMBL" id="PIA93736.1"/>
    </source>
</evidence>
<reference evidence="2 4" key="1">
    <citation type="submission" date="2015-10" db="EMBL/GenBank/DDBJ databases">
        <title>The cercosporin biosynthetic gene cluster was horizontally transferred to several fungal lineages and shown to be expanded in Cercospora beticola based on microsynteny with recipient genomes.</title>
        <authorList>
            <person name="De Jonge R."/>
            <person name="Ebert M.K."/>
            <person name="Suttle J.C."/>
            <person name="Jurick Ii W.M."/>
            <person name="Secor G.A."/>
            <person name="Thomma B.P."/>
            <person name="Van De Peer Y."/>
            <person name="Bolton M.D."/>
        </authorList>
    </citation>
    <scope>NUCLEOTIDE SEQUENCE [LARGE SCALE GENOMIC DNA]</scope>
    <source>
        <strain evidence="2 4">09-40</strain>
    </source>
</reference>
<evidence type="ECO:0000256" key="1">
    <source>
        <dbReference type="SAM" id="MobiDB-lite"/>
    </source>
</evidence>
<keyword evidence="5" id="KW-1185">Reference proteome</keyword>
<proteinExistence type="predicted"/>
<feature type="region of interest" description="Disordered" evidence="1">
    <location>
        <begin position="390"/>
        <end position="412"/>
    </location>
</feature>
<dbReference type="OrthoDB" id="3650969at2759"/>
<gene>
    <name evidence="2" type="ORF">CB0940_04605</name>
    <name evidence="3" type="ORF">RHO25_006491</name>
</gene>
<sequence length="690" mass="76451">MSKSDEHRLRAFKTILDDIGEDNGRYRNKPAQLARVAELIGSQDLKLRPRRGEVKTPTAEVLREALLSFSRKGRGNVSAESLFQRGPRALDQHQKRKLGYPEEARTEVASSRSRKTELERLNPEWAQPVQLGGADSARSQSSANGGEAMSASTRPSAALADAEVLPHLPSTTSGTTFPPFPPAVPSLPTYRSALPPHAQFETVTTNEDHVQQARTDGTDVRSTQSHLEKCGSKRKHEAEPEDGLPRKRSALGDEAQPVSSMTSRNENDEAMPAVRGTKRKHEATPGDAGPRKRFANAPGAEFATDETSAGQGAEGLPVSSSSEGHAAVATSANLSGTSAEAPQDPQDVPAVTRSGPNESTRASNADTEPRSIQQPQLLNVGQTMTWYEQEPTENAENRHGTKTGPAPYPAGLNRVEGIREEIQSIVMSIESATHYFLKTSGMGDMNPSIPMNPCEDLAKLYKRIFCQPSGSWWKIEAARVLSTNITMDEWLSACVGAMIHEQVFLKPVPWRSPKQLLDDMKHARPYFERLLLDSCNEDRYRELDFYVYKSGQEQIDEGTAFEDEHVTPVATELASQCLMLVVQQMRQAKIGVAISDDALTRAMTEYTTVFKRALFLRGRCEVSPLDFEFDWPKPKTPFDREWMTEIRRQDDYAKDVQICAFPAFRARGVNQGVMAYFSEARVYCSLKPQL</sequence>
<evidence type="ECO:0000313" key="3">
    <source>
        <dbReference type="EMBL" id="WPB01859.1"/>
    </source>
</evidence>
<evidence type="ECO:0000313" key="5">
    <source>
        <dbReference type="Proteomes" id="UP001302367"/>
    </source>
</evidence>
<protein>
    <submittedName>
        <fullName evidence="2">Uncharacterized protein</fullName>
    </submittedName>
</protein>
<dbReference type="EMBL" id="LKMD01000105">
    <property type="protein sequence ID" value="PIA93736.1"/>
    <property type="molecule type" value="Genomic_DNA"/>
</dbReference>
<feature type="compositionally biased region" description="Basic and acidic residues" evidence="1">
    <location>
        <begin position="206"/>
        <end position="219"/>
    </location>
</feature>
<accession>A0A2G5HMF0</accession>
<feature type="compositionally biased region" description="Polar residues" evidence="1">
    <location>
        <begin position="330"/>
        <end position="340"/>
    </location>
</feature>
<dbReference type="Proteomes" id="UP000230605">
    <property type="component" value="Chromosome 4"/>
</dbReference>
<dbReference type="Proteomes" id="UP001302367">
    <property type="component" value="Chromosome 4"/>
</dbReference>